<protein>
    <submittedName>
        <fullName evidence="11">cAMP-dependent protein kinase catalytic subunit 1-like</fullName>
    </submittedName>
</protein>
<dbReference type="GeneID" id="115631958"/>
<dbReference type="FunFam" id="3.30.200.20:FF:000042">
    <property type="entry name" value="Aurora kinase A"/>
    <property type="match status" value="1"/>
</dbReference>
<dbReference type="InterPro" id="IPR017441">
    <property type="entry name" value="Protein_kinase_ATP_BS"/>
</dbReference>
<dbReference type="InterPro" id="IPR008271">
    <property type="entry name" value="Ser/Thr_kinase_AS"/>
</dbReference>
<dbReference type="Proteomes" id="UP000504634">
    <property type="component" value="Unplaced"/>
</dbReference>
<dbReference type="GO" id="GO:0004691">
    <property type="term" value="F:cAMP-dependent protein kinase activity"/>
    <property type="evidence" value="ECO:0007669"/>
    <property type="project" value="TreeGrafter"/>
</dbReference>
<evidence type="ECO:0000256" key="2">
    <source>
        <dbReference type="ARBA" id="ARBA00022679"/>
    </source>
</evidence>
<keyword evidence="2" id="KW-0808">Transferase</keyword>
<dbReference type="Gene3D" id="3.30.200.20">
    <property type="entry name" value="Phosphorylase Kinase, domain 1"/>
    <property type="match status" value="1"/>
</dbReference>
<reference evidence="11" key="1">
    <citation type="submission" date="2025-08" db="UniProtKB">
        <authorList>
            <consortium name="RefSeq"/>
        </authorList>
    </citation>
    <scope>IDENTIFICATION</scope>
    <source>
        <strain evidence="11">11010-0011.00</strain>
        <tissue evidence="11">Whole body</tissue>
    </source>
</reference>
<name>A0A6J2U9M7_DROLE</name>
<dbReference type="Gene3D" id="1.10.510.10">
    <property type="entry name" value="Transferase(Phosphotransferase) domain 1"/>
    <property type="match status" value="1"/>
</dbReference>
<comment type="similarity">
    <text evidence="7">Belongs to the protein kinase superfamily.</text>
</comment>
<accession>A0A6J2U9M7</accession>
<evidence type="ECO:0000313" key="11">
    <source>
        <dbReference type="RefSeq" id="XP_030384680.1"/>
    </source>
</evidence>
<dbReference type="GO" id="GO:0005634">
    <property type="term" value="C:nucleus"/>
    <property type="evidence" value="ECO:0007669"/>
    <property type="project" value="TreeGrafter"/>
</dbReference>
<dbReference type="InterPro" id="IPR011009">
    <property type="entry name" value="Kinase-like_dom_sf"/>
</dbReference>
<dbReference type="GO" id="GO:0007476">
    <property type="term" value="P:imaginal disc-derived wing morphogenesis"/>
    <property type="evidence" value="ECO:0007669"/>
    <property type="project" value="UniProtKB-ARBA"/>
</dbReference>
<feature type="domain" description="Protein kinase" evidence="8">
    <location>
        <begin position="52"/>
        <end position="306"/>
    </location>
</feature>
<keyword evidence="5 6" id="KW-0067">ATP-binding</keyword>
<dbReference type="AlphaFoldDB" id="A0A6J2U9M7"/>
<dbReference type="PROSITE" id="PS00108">
    <property type="entry name" value="PROTEIN_KINASE_ST"/>
    <property type="match status" value="1"/>
</dbReference>
<feature type="domain" description="AGC-kinase C-terminal" evidence="9">
    <location>
        <begin position="307"/>
        <end position="359"/>
    </location>
</feature>
<dbReference type="SMART" id="SM00220">
    <property type="entry name" value="S_TKc"/>
    <property type="match status" value="1"/>
</dbReference>
<feature type="binding site" evidence="6">
    <location>
        <position position="81"/>
    </location>
    <ligand>
        <name>ATP</name>
        <dbReference type="ChEBI" id="CHEBI:30616"/>
    </ligand>
</feature>
<dbReference type="PROSITE" id="PS00107">
    <property type="entry name" value="PROTEIN_KINASE_ATP"/>
    <property type="match status" value="1"/>
</dbReference>
<keyword evidence="1 7" id="KW-0723">Serine/threonine-protein kinase</keyword>
<dbReference type="SMART" id="SM00133">
    <property type="entry name" value="S_TK_X"/>
    <property type="match status" value="1"/>
</dbReference>
<dbReference type="InterPro" id="IPR000961">
    <property type="entry name" value="AGC-kinase_C"/>
</dbReference>
<evidence type="ECO:0000313" key="10">
    <source>
        <dbReference type="Proteomes" id="UP000504634"/>
    </source>
</evidence>
<evidence type="ECO:0000256" key="5">
    <source>
        <dbReference type="ARBA" id="ARBA00022840"/>
    </source>
</evidence>
<keyword evidence="3 6" id="KW-0547">Nucleotide-binding</keyword>
<dbReference type="GO" id="GO:0005524">
    <property type="term" value="F:ATP binding"/>
    <property type="evidence" value="ECO:0007669"/>
    <property type="project" value="UniProtKB-UniRule"/>
</dbReference>
<evidence type="ECO:0000256" key="3">
    <source>
        <dbReference type="ARBA" id="ARBA00022741"/>
    </source>
</evidence>
<keyword evidence="4" id="KW-0418">Kinase</keyword>
<evidence type="ECO:0000256" key="6">
    <source>
        <dbReference type="PROSITE-ProRule" id="PRU10141"/>
    </source>
</evidence>
<dbReference type="Pfam" id="PF00069">
    <property type="entry name" value="Pkinase"/>
    <property type="match status" value="1"/>
</dbReference>
<dbReference type="RefSeq" id="XP_030384680.1">
    <property type="nucleotide sequence ID" value="XM_030528820.1"/>
</dbReference>
<dbReference type="SUPFAM" id="SSF56112">
    <property type="entry name" value="Protein kinase-like (PK-like)"/>
    <property type="match status" value="1"/>
</dbReference>
<organism evidence="10 11">
    <name type="scientific">Drosophila lebanonensis</name>
    <name type="common">Fruit fly</name>
    <name type="synonym">Scaptodrosophila lebanonensis</name>
    <dbReference type="NCBI Taxonomy" id="7225"/>
    <lineage>
        <taxon>Eukaryota</taxon>
        <taxon>Metazoa</taxon>
        <taxon>Ecdysozoa</taxon>
        <taxon>Arthropoda</taxon>
        <taxon>Hexapoda</taxon>
        <taxon>Insecta</taxon>
        <taxon>Pterygota</taxon>
        <taxon>Neoptera</taxon>
        <taxon>Endopterygota</taxon>
        <taxon>Diptera</taxon>
        <taxon>Brachycera</taxon>
        <taxon>Muscomorpha</taxon>
        <taxon>Ephydroidea</taxon>
        <taxon>Drosophilidae</taxon>
        <taxon>Scaptodrosophila</taxon>
    </lineage>
</organism>
<sequence>MGTYSKPNINTNPTHSKAETAESVKNFLDYSKAEFIRKLNQNEVCNMSVDDFELSKTLGVGTFGRVLFVQQKPTKTYYAMKIISKKKVVRLSQVEHTLSEKRNLRAVSYPFIVSLLYHFKDNSNLYLVMEFVPGGELFTYLSKAGHLSESHANFYAAQIAMAFQYLHYLDLIYRDLKPENILIDAQGYVKICDFGLVKQIKDRTWTFCGTPEYLAPEIILAKGYNKSVDWWAFGVLIFEMVAGHPPFQSNNPMKIYEQILTSEVYFPSRFSTNLKNLLRKLLEKDMTKRYGNLSGGINDIKDQEWFRMTNWISIFKKKIPAPFIPQIKGPNDTSYYEDYEELPLEMSTTNYFVKEFNDF</sequence>
<evidence type="ECO:0000256" key="7">
    <source>
        <dbReference type="RuleBase" id="RU000304"/>
    </source>
</evidence>
<dbReference type="GO" id="GO:0005829">
    <property type="term" value="C:cytosol"/>
    <property type="evidence" value="ECO:0007669"/>
    <property type="project" value="TreeGrafter"/>
</dbReference>
<proteinExistence type="inferred from homology"/>
<evidence type="ECO:0000259" key="8">
    <source>
        <dbReference type="PROSITE" id="PS50011"/>
    </source>
</evidence>
<dbReference type="PANTHER" id="PTHR24353">
    <property type="entry name" value="CYCLIC NUCLEOTIDE-DEPENDENT PROTEIN KINASE"/>
    <property type="match status" value="1"/>
</dbReference>
<dbReference type="PROSITE" id="PS51285">
    <property type="entry name" value="AGC_KINASE_CTER"/>
    <property type="match status" value="1"/>
</dbReference>
<evidence type="ECO:0000259" key="9">
    <source>
        <dbReference type="PROSITE" id="PS51285"/>
    </source>
</evidence>
<dbReference type="GO" id="GO:0005952">
    <property type="term" value="C:cAMP-dependent protein kinase complex"/>
    <property type="evidence" value="ECO:0007669"/>
    <property type="project" value="TreeGrafter"/>
</dbReference>
<keyword evidence="10" id="KW-1185">Reference proteome</keyword>
<gene>
    <name evidence="11" type="primary">LOC115631958</name>
</gene>
<evidence type="ECO:0000256" key="1">
    <source>
        <dbReference type="ARBA" id="ARBA00022527"/>
    </source>
</evidence>
<evidence type="ECO:0000256" key="4">
    <source>
        <dbReference type="ARBA" id="ARBA00022777"/>
    </source>
</evidence>
<dbReference type="PANTHER" id="PTHR24353:SF152">
    <property type="entry name" value="UT01108P-RELATED"/>
    <property type="match status" value="1"/>
</dbReference>
<dbReference type="InterPro" id="IPR000719">
    <property type="entry name" value="Prot_kinase_dom"/>
</dbReference>
<dbReference type="FunFam" id="1.10.510.10:FF:000005">
    <property type="entry name" value="cAMP-dependent protein kinase catalytic subunit alpha"/>
    <property type="match status" value="1"/>
</dbReference>
<dbReference type="PROSITE" id="PS50011">
    <property type="entry name" value="PROTEIN_KINASE_DOM"/>
    <property type="match status" value="1"/>
</dbReference>